<evidence type="ECO:0000256" key="1">
    <source>
        <dbReference type="ARBA" id="ARBA00004370"/>
    </source>
</evidence>
<organism evidence="7 8">
    <name type="scientific">Adineta steineri</name>
    <dbReference type="NCBI Taxonomy" id="433720"/>
    <lineage>
        <taxon>Eukaryota</taxon>
        <taxon>Metazoa</taxon>
        <taxon>Spiralia</taxon>
        <taxon>Gnathifera</taxon>
        <taxon>Rotifera</taxon>
        <taxon>Eurotatoria</taxon>
        <taxon>Bdelloidea</taxon>
        <taxon>Adinetida</taxon>
        <taxon>Adinetidae</taxon>
        <taxon>Adineta</taxon>
    </lineage>
</organism>
<evidence type="ECO:0000259" key="6">
    <source>
        <dbReference type="PROSITE" id="PS50262"/>
    </source>
</evidence>
<feature type="transmembrane region" description="Helical" evidence="5">
    <location>
        <begin position="23"/>
        <end position="42"/>
    </location>
</feature>
<dbReference type="AlphaFoldDB" id="A0A815KGK5"/>
<keyword evidence="2 5" id="KW-0812">Transmembrane</keyword>
<dbReference type="EMBL" id="CAJNOE010001167">
    <property type="protein sequence ID" value="CAF1395937.1"/>
    <property type="molecule type" value="Genomic_DNA"/>
</dbReference>
<comment type="subcellular location">
    <subcellularLocation>
        <location evidence="1">Membrane</location>
    </subcellularLocation>
</comment>
<accession>A0A815KGK5</accession>
<comment type="caution">
    <text evidence="7">The sequence shown here is derived from an EMBL/GenBank/DDBJ whole genome shotgun (WGS) entry which is preliminary data.</text>
</comment>
<dbReference type="SUPFAM" id="SSF81321">
    <property type="entry name" value="Family A G protein-coupled receptor-like"/>
    <property type="match status" value="1"/>
</dbReference>
<feature type="transmembrane region" description="Helical" evidence="5">
    <location>
        <begin position="96"/>
        <end position="117"/>
    </location>
</feature>
<feature type="transmembrane region" description="Helical" evidence="5">
    <location>
        <begin position="54"/>
        <end position="76"/>
    </location>
</feature>
<reference evidence="7" key="1">
    <citation type="submission" date="2021-02" db="EMBL/GenBank/DDBJ databases">
        <authorList>
            <person name="Nowell W R."/>
        </authorList>
    </citation>
    <scope>NUCLEOTIDE SEQUENCE</scope>
</reference>
<dbReference type="Gene3D" id="1.20.1070.10">
    <property type="entry name" value="Rhodopsin 7-helix transmembrane proteins"/>
    <property type="match status" value="1"/>
</dbReference>
<evidence type="ECO:0000256" key="5">
    <source>
        <dbReference type="SAM" id="Phobius"/>
    </source>
</evidence>
<keyword evidence="4 5" id="KW-0472">Membrane</keyword>
<name>A0A815KGK5_9BILA</name>
<feature type="transmembrane region" description="Helical" evidence="5">
    <location>
        <begin position="234"/>
        <end position="256"/>
    </location>
</feature>
<evidence type="ECO:0000256" key="4">
    <source>
        <dbReference type="ARBA" id="ARBA00023136"/>
    </source>
</evidence>
<protein>
    <recommendedName>
        <fullName evidence="6">G-protein coupled receptors family 1 profile domain-containing protein</fullName>
    </recommendedName>
</protein>
<keyword evidence="3 5" id="KW-1133">Transmembrane helix</keyword>
<evidence type="ECO:0000256" key="3">
    <source>
        <dbReference type="ARBA" id="ARBA00022989"/>
    </source>
</evidence>
<evidence type="ECO:0000313" key="8">
    <source>
        <dbReference type="Proteomes" id="UP000663860"/>
    </source>
</evidence>
<dbReference type="InterPro" id="IPR017452">
    <property type="entry name" value="GPCR_Rhodpsn_7TM"/>
</dbReference>
<feature type="transmembrane region" description="Helical" evidence="5">
    <location>
        <begin position="137"/>
        <end position="161"/>
    </location>
</feature>
<feature type="domain" description="G-protein coupled receptors family 1 profile" evidence="6">
    <location>
        <begin position="33"/>
        <end position="296"/>
    </location>
</feature>
<evidence type="ECO:0000256" key="2">
    <source>
        <dbReference type="ARBA" id="ARBA00022692"/>
    </source>
</evidence>
<sequence>MSSNESISVDSTTSTLSLNRVKFGVFLSLQIPSAICSIYVFSQYMKRPNFRQSIHNHVVIVLLCSSFIFVTVPVSASEAFFFTAHVRPESNLFCAIWTWIHYSINISNLILMGFACAERHWLVFRLNAMRTRRSRILYHYTPIILCMIYPWIFYFTFIFLYPCEPAYDYNQLLCLIPCYFFTNSIANTDTFMNNWIPIFAIPILSGALFIRFILQKQRMQIEVFRWKRDRKMVIQLLSITSLYISGWAPLQAATIYDNIVLGGVAPPFVVAYFYTFPYFVHLFYPFVVLLSNPELRGRIRDIRPQAT</sequence>
<feature type="transmembrane region" description="Helical" evidence="5">
    <location>
        <begin position="268"/>
        <end position="290"/>
    </location>
</feature>
<dbReference type="GO" id="GO:0016020">
    <property type="term" value="C:membrane"/>
    <property type="evidence" value="ECO:0007669"/>
    <property type="project" value="UniProtKB-SubCell"/>
</dbReference>
<dbReference type="PROSITE" id="PS50262">
    <property type="entry name" value="G_PROTEIN_RECEP_F1_2"/>
    <property type="match status" value="1"/>
</dbReference>
<feature type="transmembrane region" description="Helical" evidence="5">
    <location>
        <begin position="195"/>
        <end position="214"/>
    </location>
</feature>
<proteinExistence type="predicted"/>
<evidence type="ECO:0000313" key="7">
    <source>
        <dbReference type="EMBL" id="CAF1395937.1"/>
    </source>
</evidence>
<dbReference type="Proteomes" id="UP000663860">
    <property type="component" value="Unassembled WGS sequence"/>
</dbReference>
<gene>
    <name evidence="7" type="ORF">IZO911_LOCUS39219</name>
</gene>